<reference evidence="1" key="1">
    <citation type="journal article" date="2020" name="New Phytol.">
        <title>Comparative genomics reveals dynamic genome evolution in host specialist ectomycorrhizal fungi.</title>
        <authorList>
            <person name="Lofgren L.A."/>
            <person name="Nguyen N.H."/>
            <person name="Vilgalys R."/>
            <person name="Ruytinx J."/>
            <person name="Liao H.L."/>
            <person name="Branco S."/>
            <person name="Kuo A."/>
            <person name="LaButti K."/>
            <person name="Lipzen A."/>
            <person name="Andreopoulos W."/>
            <person name="Pangilinan J."/>
            <person name="Riley R."/>
            <person name="Hundley H."/>
            <person name="Na H."/>
            <person name="Barry K."/>
            <person name="Grigoriev I.V."/>
            <person name="Stajich J.E."/>
            <person name="Kennedy P.G."/>
        </authorList>
    </citation>
    <scope>NUCLEOTIDE SEQUENCE</scope>
    <source>
        <strain evidence="1">FC423</strain>
    </source>
</reference>
<dbReference type="OrthoDB" id="2646380at2759"/>
<dbReference type="CDD" id="cd09917">
    <property type="entry name" value="F-box_SF"/>
    <property type="match status" value="1"/>
</dbReference>
<sequence length="550" mass="62494">MTMAVGFLSLPTELICHILILLHPRDISRCAMTCNIFWLAVRNSVYIQYKLEIYAQGLISTGTATMNSTSVFRKRLCSLKKLASLWRSDFHATTTFETVVTTAATYLPVSWEHMLPIQNVKCGLWWSDSREEDEFYIQGCGTNSTLSQTWPIGDAKGFFTFDPLQDLMVVCSEPDDDVTVTDAKQDYHVCWVEFRLASSQRRHPSAVCTSLECKHTFDAPGYYFAAISPPVICGDHVFILYHIEDTRGCHPEPVPGMLIQVINWRKGYVNRHYLCQLDFCELDLFYPVDEQKFVIIGPESIYLYTLQGPNGPPQCRIIYHLPKILHLSLCDSKIFVHGHPSLHGKAAHPGLMPSYVPSLESQIMVVEFLPEEEKDAILVIDMTIFSDMALRSDMLVEIPWSYWGPQYACYFPHHESYHISVFGSKMAYALPQDRIPDPDQTLEGLSSEGYIYIHIWDFNKRVIARSESVDDPDSPDFRICKPGQIIDSFGEDIVSNRAYIATVCRTPFPAAGSSIFLEQDRLTVTRARGHEVDIQVICPRQTDVGPDITE</sequence>
<dbReference type="RefSeq" id="XP_041292001.1">
    <property type="nucleotide sequence ID" value="XM_041428669.1"/>
</dbReference>
<dbReference type="EMBL" id="JABBWM010000033">
    <property type="protein sequence ID" value="KAG2107062.1"/>
    <property type="molecule type" value="Genomic_DNA"/>
</dbReference>
<dbReference type="InterPro" id="IPR036047">
    <property type="entry name" value="F-box-like_dom_sf"/>
</dbReference>
<accession>A0A9P7JTC3</accession>
<keyword evidence="2" id="KW-1185">Reference proteome</keyword>
<dbReference type="SUPFAM" id="SSF81383">
    <property type="entry name" value="F-box domain"/>
    <property type="match status" value="1"/>
</dbReference>
<dbReference type="GeneID" id="64690928"/>
<dbReference type="AlphaFoldDB" id="A0A9P7JTC3"/>
<gene>
    <name evidence="1" type="ORF">F5147DRAFT_220791</name>
</gene>
<dbReference type="Proteomes" id="UP000823399">
    <property type="component" value="Unassembled WGS sequence"/>
</dbReference>
<evidence type="ECO:0008006" key="3">
    <source>
        <dbReference type="Google" id="ProtNLM"/>
    </source>
</evidence>
<evidence type="ECO:0000313" key="2">
    <source>
        <dbReference type="Proteomes" id="UP000823399"/>
    </source>
</evidence>
<protein>
    <recommendedName>
        <fullName evidence="3">F-box domain-containing protein</fullName>
    </recommendedName>
</protein>
<name>A0A9P7JTC3_9AGAM</name>
<comment type="caution">
    <text evidence="1">The sequence shown here is derived from an EMBL/GenBank/DDBJ whole genome shotgun (WGS) entry which is preliminary data.</text>
</comment>
<evidence type="ECO:0000313" key="1">
    <source>
        <dbReference type="EMBL" id="KAG2107062.1"/>
    </source>
</evidence>
<organism evidence="1 2">
    <name type="scientific">Suillus discolor</name>
    <dbReference type="NCBI Taxonomy" id="1912936"/>
    <lineage>
        <taxon>Eukaryota</taxon>
        <taxon>Fungi</taxon>
        <taxon>Dikarya</taxon>
        <taxon>Basidiomycota</taxon>
        <taxon>Agaricomycotina</taxon>
        <taxon>Agaricomycetes</taxon>
        <taxon>Agaricomycetidae</taxon>
        <taxon>Boletales</taxon>
        <taxon>Suillineae</taxon>
        <taxon>Suillaceae</taxon>
        <taxon>Suillus</taxon>
    </lineage>
</organism>
<proteinExistence type="predicted"/>